<protein>
    <submittedName>
        <fullName evidence="1">Uncharacterized protein</fullName>
    </submittedName>
</protein>
<evidence type="ECO:0000313" key="1">
    <source>
        <dbReference type="EMBL" id="KAH6921606.1"/>
    </source>
</evidence>
<evidence type="ECO:0000313" key="2">
    <source>
        <dbReference type="Proteomes" id="UP000821845"/>
    </source>
</evidence>
<organism evidence="1 2">
    <name type="scientific">Hyalomma asiaticum</name>
    <name type="common">Tick</name>
    <dbReference type="NCBI Taxonomy" id="266040"/>
    <lineage>
        <taxon>Eukaryota</taxon>
        <taxon>Metazoa</taxon>
        <taxon>Ecdysozoa</taxon>
        <taxon>Arthropoda</taxon>
        <taxon>Chelicerata</taxon>
        <taxon>Arachnida</taxon>
        <taxon>Acari</taxon>
        <taxon>Parasitiformes</taxon>
        <taxon>Ixodida</taxon>
        <taxon>Ixodoidea</taxon>
        <taxon>Ixodidae</taxon>
        <taxon>Hyalomminae</taxon>
        <taxon>Hyalomma</taxon>
    </lineage>
</organism>
<name>A0ACB7RJ28_HYAAI</name>
<gene>
    <name evidence="1" type="ORF">HPB50_003429</name>
</gene>
<dbReference type="EMBL" id="CM023489">
    <property type="protein sequence ID" value="KAH6921606.1"/>
    <property type="molecule type" value="Genomic_DNA"/>
</dbReference>
<reference evidence="1" key="1">
    <citation type="submission" date="2020-05" db="EMBL/GenBank/DDBJ databases">
        <title>Large-scale comparative analyses of tick genomes elucidate their genetic diversity and vector capacities.</title>
        <authorList>
            <person name="Jia N."/>
            <person name="Wang J."/>
            <person name="Shi W."/>
            <person name="Du L."/>
            <person name="Sun Y."/>
            <person name="Zhan W."/>
            <person name="Jiang J."/>
            <person name="Wang Q."/>
            <person name="Zhang B."/>
            <person name="Ji P."/>
            <person name="Sakyi L.B."/>
            <person name="Cui X."/>
            <person name="Yuan T."/>
            <person name="Jiang B."/>
            <person name="Yang W."/>
            <person name="Lam T.T.-Y."/>
            <person name="Chang Q."/>
            <person name="Ding S."/>
            <person name="Wang X."/>
            <person name="Zhu J."/>
            <person name="Ruan X."/>
            <person name="Zhao L."/>
            <person name="Wei J."/>
            <person name="Que T."/>
            <person name="Du C."/>
            <person name="Cheng J."/>
            <person name="Dai P."/>
            <person name="Han X."/>
            <person name="Huang E."/>
            <person name="Gao Y."/>
            <person name="Liu J."/>
            <person name="Shao H."/>
            <person name="Ye R."/>
            <person name="Li L."/>
            <person name="Wei W."/>
            <person name="Wang X."/>
            <person name="Wang C."/>
            <person name="Yang T."/>
            <person name="Huo Q."/>
            <person name="Li W."/>
            <person name="Guo W."/>
            <person name="Chen H."/>
            <person name="Zhou L."/>
            <person name="Ni X."/>
            <person name="Tian J."/>
            <person name="Zhou Y."/>
            <person name="Sheng Y."/>
            <person name="Liu T."/>
            <person name="Pan Y."/>
            <person name="Xia L."/>
            <person name="Li J."/>
            <person name="Zhao F."/>
            <person name="Cao W."/>
        </authorList>
    </citation>
    <scope>NUCLEOTIDE SEQUENCE</scope>
    <source>
        <strain evidence="1">Hyas-2018</strain>
    </source>
</reference>
<proteinExistence type="predicted"/>
<comment type="caution">
    <text evidence="1">The sequence shown here is derived from an EMBL/GenBank/DDBJ whole genome shotgun (WGS) entry which is preliminary data.</text>
</comment>
<sequence>MSSAPRASTNDVLVCNNGKANSSGCPAPMFAATARGIGRQLQKRYVLRPGARCRVNMSVRRRTAVLVCGGGVCVRCWNARYGCDFTGPLRGLLDHFERDCNFHAVICPRCQSMQLRSKLADHYRGGCVAPPTATSRWGNQLRSDSAPGGGRDAVSFASMQDTLAVFESKMNELLEHMRTLGTRTSLLHADMTSAKETLARLLSQGATAEGVDLLGPSAVLSSTAPIRSRVIAPGIEDTSVTRASPAGPLSRLLRRRGEKCVLRIAFKKSDAEHTPEADLSSPLDSEVWITRCVTPDGTCNVKLVLLEEGAALCVYAAADQCVDVFNPWTLRSVGFTSHSRLFPPCGPPLLTPTWQVSRQSRASLLDEGFARFRSRPLEEIFRRGFFFQTEEEVLILRVKLMRKFDVL</sequence>
<keyword evidence="2" id="KW-1185">Reference proteome</keyword>
<accession>A0ACB7RJ28</accession>
<dbReference type="Proteomes" id="UP000821845">
    <property type="component" value="Chromosome 9"/>
</dbReference>